<evidence type="ECO:0000313" key="5">
    <source>
        <dbReference type="EMBL" id="MFC0384290.1"/>
    </source>
</evidence>
<evidence type="ECO:0000259" key="3">
    <source>
        <dbReference type="PROSITE" id="PS50404"/>
    </source>
</evidence>
<dbReference type="SFLD" id="SFLDG00358">
    <property type="entry name" value="Main_(cytGST)"/>
    <property type="match status" value="1"/>
</dbReference>
<organism evidence="5 6">
    <name type="scientific">Muricoccus vinaceus</name>
    <dbReference type="NCBI Taxonomy" id="424704"/>
    <lineage>
        <taxon>Bacteria</taxon>
        <taxon>Pseudomonadati</taxon>
        <taxon>Pseudomonadota</taxon>
        <taxon>Alphaproteobacteria</taxon>
        <taxon>Acetobacterales</taxon>
        <taxon>Roseomonadaceae</taxon>
        <taxon>Muricoccus</taxon>
    </lineage>
</organism>
<dbReference type="PANTHER" id="PTHR43917:SF8">
    <property type="entry name" value="GH16740P-RELATED"/>
    <property type="match status" value="1"/>
</dbReference>
<proteinExistence type="predicted"/>
<dbReference type="InterPro" id="IPR036249">
    <property type="entry name" value="Thioredoxin-like_sf"/>
</dbReference>
<dbReference type="PANTHER" id="PTHR43917">
    <property type="match status" value="1"/>
</dbReference>
<dbReference type="InterPro" id="IPR004046">
    <property type="entry name" value="GST_C"/>
</dbReference>
<evidence type="ECO:0000259" key="4">
    <source>
        <dbReference type="PROSITE" id="PS50405"/>
    </source>
</evidence>
<keyword evidence="6" id="KW-1185">Reference proteome</keyword>
<evidence type="ECO:0000313" key="6">
    <source>
        <dbReference type="Proteomes" id="UP001589789"/>
    </source>
</evidence>
<comment type="subcellular location">
    <subcellularLocation>
        <location evidence="1">Cytoplasm</location>
    </subcellularLocation>
</comment>
<dbReference type="InterPro" id="IPR004045">
    <property type="entry name" value="Glutathione_S-Trfase_N"/>
</dbReference>
<dbReference type="Proteomes" id="UP001589789">
    <property type="component" value="Unassembled WGS sequence"/>
</dbReference>
<dbReference type="SFLD" id="SFLDS00019">
    <property type="entry name" value="Glutathione_Transferase_(cytos"/>
    <property type="match status" value="1"/>
</dbReference>
<feature type="domain" description="GST N-terminal" evidence="3">
    <location>
        <begin position="1"/>
        <end position="80"/>
    </location>
</feature>
<feature type="domain" description="GST C-terminal" evidence="4">
    <location>
        <begin position="84"/>
        <end position="218"/>
    </location>
</feature>
<dbReference type="Pfam" id="PF13409">
    <property type="entry name" value="GST_N_2"/>
    <property type="match status" value="1"/>
</dbReference>
<comment type="caution">
    <text evidence="5">The sequence shown here is derived from an EMBL/GenBank/DDBJ whole genome shotgun (WGS) entry which is preliminary data.</text>
</comment>
<dbReference type="InterPro" id="IPR010987">
    <property type="entry name" value="Glutathione-S-Trfase_C-like"/>
</dbReference>
<evidence type="ECO:0000256" key="1">
    <source>
        <dbReference type="ARBA" id="ARBA00004496"/>
    </source>
</evidence>
<dbReference type="PROSITE" id="PS50405">
    <property type="entry name" value="GST_CTER"/>
    <property type="match status" value="1"/>
</dbReference>
<dbReference type="Gene3D" id="1.20.1050.10">
    <property type="match status" value="1"/>
</dbReference>
<accession>A0ABV6IL03</accession>
<protein>
    <submittedName>
        <fullName evidence="5">Glutathione S-transferase family protein</fullName>
    </submittedName>
</protein>
<keyword evidence="2" id="KW-0963">Cytoplasm</keyword>
<gene>
    <name evidence="5" type="ORF">ACFFIC_01850</name>
</gene>
<dbReference type="SFLD" id="SFLDG01150">
    <property type="entry name" value="Main.1:_Beta-like"/>
    <property type="match status" value="1"/>
</dbReference>
<dbReference type="RefSeq" id="WP_377048327.1">
    <property type="nucleotide sequence ID" value="NZ_JBHLVZ010000002.1"/>
</dbReference>
<evidence type="ECO:0000256" key="2">
    <source>
        <dbReference type="ARBA" id="ARBA00022490"/>
    </source>
</evidence>
<dbReference type="SUPFAM" id="SSF52833">
    <property type="entry name" value="Thioredoxin-like"/>
    <property type="match status" value="1"/>
</dbReference>
<dbReference type="EMBL" id="JBHLVZ010000002">
    <property type="protein sequence ID" value="MFC0384290.1"/>
    <property type="molecule type" value="Genomic_DNA"/>
</dbReference>
<dbReference type="Pfam" id="PF00043">
    <property type="entry name" value="GST_C"/>
    <property type="match status" value="1"/>
</dbReference>
<dbReference type="SUPFAM" id="SSF47616">
    <property type="entry name" value="GST C-terminal domain-like"/>
    <property type="match status" value="1"/>
</dbReference>
<dbReference type="InterPro" id="IPR036282">
    <property type="entry name" value="Glutathione-S-Trfase_C_sf"/>
</dbReference>
<name>A0ABV6IL03_9PROT</name>
<dbReference type="Gene3D" id="3.40.30.10">
    <property type="entry name" value="Glutaredoxin"/>
    <property type="match status" value="1"/>
</dbReference>
<sequence>MKLHFDPLSTSSRSVTFFLFDQGIPFEEEVVGIHAGEQRAPDFLRLNPNGQVPVLEDGDFHLSESAAILRFLAERHAPATYPSEPRARARVHEAMDWFSSNFHVGYCVFLAYRRMLPPLRSMPAEAHAAMEHVGRAMAAKYLSVLDRQMLGDRPHVCGGAVSIADYLGFAYVTLGEYVDFDLSPYPRVVAWVQRMKARGGYAPSYAGFRGYVQAARAAPAEAGLAAD</sequence>
<dbReference type="InterPro" id="IPR051369">
    <property type="entry name" value="GST_Theta"/>
</dbReference>
<dbReference type="InterPro" id="IPR040079">
    <property type="entry name" value="Glutathione_S-Trfase"/>
</dbReference>
<reference evidence="5 6" key="1">
    <citation type="submission" date="2024-09" db="EMBL/GenBank/DDBJ databases">
        <authorList>
            <person name="Sun Q."/>
            <person name="Mori K."/>
        </authorList>
    </citation>
    <scope>NUCLEOTIDE SEQUENCE [LARGE SCALE GENOMIC DNA]</scope>
    <source>
        <strain evidence="5 6">CCM 7468</strain>
    </source>
</reference>
<dbReference type="PROSITE" id="PS50404">
    <property type="entry name" value="GST_NTER"/>
    <property type="match status" value="1"/>
</dbReference>